<keyword evidence="1" id="KW-1133">Transmembrane helix</keyword>
<evidence type="ECO:0000313" key="2">
    <source>
        <dbReference type="EMBL" id="GAB57640.1"/>
    </source>
</evidence>
<keyword evidence="1" id="KW-0472">Membrane</keyword>
<accession>I1DUB2</accession>
<dbReference type="OrthoDB" id="7063456at2"/>
<evidence type="ECO:0000313" key="3">
    <source>
        <dbReference type="Proteomes" id="UP000004374"/>
    </source>
</evidence>
<keyword evidence="1" id="KW-0812">Transmembrane</keyword>
<proteinExistence type="predicted"/>
<comment type="caution">
    <text evidence="2">The sequence shown here is derived from an EMBL/GenBank/DDBJ whole genome shotgun (WGS) entry which is preliminary data.</text>
</comment>
<gene>
    <name evidence="2" type="ORF">RNAN_0609</name>
</gene>
<dbReference type="Proteomes" id="UP000004374">
    <property type="component" value="Unassembled WGS sequence"/>
</dbReference>
<organism evidence="2 3">
    <name type="scientific">Rheinheimera nanhaiensis E407-8</name>
    <dbReference type="NCBI Taxonomy" id="562729"/>
    <lineage>
        <taxon>Bacteria</taxon>
        <taxon>Pseudomonadati</taxon>
        <taxon>Pseudomonadota</taxon>
        <taxon>Gammaproteobacteria</taxon>
        <taxon>Chromatiales</taxon>
        <taxon>Chromatiaceae</taxon>
        <taxon>Rheinheimera</taxon>
    </lineage>
</organism>
<reference evidence="2 3" key="1">
    <citation type="journal article" date="2012" name="J. Bacteriol.">
        <title>Genome Sequence of the Protease-Producing Bacterium Rheinheimera nanhaiensis E407-8T, Isolated from Deep-Sea Sediment of the South China Sea.</title>
        <authorList>
            <person name="Zhang X.-Y."/>
            <person name="Zhang Y.-J."/>
            <person name="Qin Q.-L."/>
            <person name="Xie B.-B."/>
            <person name="Chen X.-L."/>
            <person name="Zhou B.-C."/>
            <person name="Zhang Y.-Z."/>
        </authorList>
    </citation>
    <scope>NUCLEOTIDE SEQUENCE [LARGE SCALE GENOMIC DNA]</scope>
    <source>
        <strain evidence="2 3">E407-8</strain>
    </source>
</reference>
<sequence>MVTMELSVIVLNAVIVLVAYLSVYPKLAGNSFNKISFYDLFASGLALAIVGSKYWGSGQQFSLVVADVNWFWFTLITYAIIEIPVMLWYFKKNNVDVKIKR</sequence>
<dbReference type="STRING" id="562729.RNAN_0609"/>
<evidence type="ECO:0000256" key="1">
    <source>
        <dbReference type="SAM" id="Phobius"/>
    </source>
</evidence>
<protein>
    <submittedName>
        <fullName evidence="2">Uncharacterized protein</fullName>
    </submittedName>
</protein>
<feature type="transmembrane region" description="Helical" evidence="1">
    <location>
        <begin position="35"/>
        <end position="55"/>
    </location>
</feature>
<dbReference type="RefSeq" id="WP_008218606.1">
    <property type="nucleotide sequence ID" value="NZ_BAFK01000002.1"/>
</dbReference>
<keyword evidence="3" id="KW-1185">Reference proteome</keyword>
<name>I1DUB2_9GAMM</name>
<feature type="transmembrane region" description="Helical" evidence="1">
    <location>
        <begin position="70"/>
        <end position="90"/>
    </location>
</feature>
<dbReference type="AlphaFoldDB" id="I1DUB2"/>
<feature type="transmembrane region" description="Helical" evidence="1">
    <location>
        <begin position="6"/>
        <end position="23"/>
    </location>
</feature>
<dbReference type="EMBL" id="BAFK01000002">
    <property type="protein sequence ID" value="GAB57640.1"/>
    <property type="molecule type" value="Genomic_DNA"/>
</dbReference>